<evidence type="ECO:0000256" key="11">
    <source>
        <dbReference type="HAMAP-Rule" id="MF_01498"/>
    </source>
</evidence>
<gene>
    <name evidence="11" type="primary">radA</name>
    <name evidence="15" type="ORF">A9Q84_20650</name>
</gene>
<keyword evidence="2 11" id="KW-0547">Nucleotide-binding</keyword>
<dbReference type="Pfam" id="PF13481">
    <property type="entry name" value="AAA_25"/>
    <property type="match status" value="1"/>
</dbReference>
<evidence type="ECO:0000256" key="6">
    <source>
        <dbReference type="ARBA" id="ARBA00022833"/>
    </source>
</evidence>
<evidence type="ECO:0000256" key="3">
    <source>
        <dbReference type="ARBA" id="ARBA00022763"/>
    </source>
</evidence>
<dbReference type="PANTHER" id="PTHR32472:SF10">
    <property type="entry name" value="DNA REPAIR PROTEIN RADA-LIKE PROTEIN"/>
    <property type="match status" value="1"/>
</dbReference>
<dbReference type="SUPFAM" id="SSF52540">
    <property type="entry name" value="P-loop containing nucleoside triphosphate hydrolases"/>
    <property type="match status" value="1"/>
</dbReference>
<dbReference type="GO" id="GO:0140664">
    <property type="term" value="F:ATP-dependent DNA damage sensor activity"/>
    <property type="evidence" value="ECO:0007669"/>
    <property type="project" value="InterPro"/>
</dbReference>
<dbReference type="GO" id="GO:0003684">
    <property type="term" value="F:damaged DNA binding"/>
    <property type="evidence" value="ECO:0007669"/>
    <property type="project" value="InterPro"/>
</dbReference>
<dbReference type="EMBL" id="MAAO01000016">
    <property type="protein sequence ID" value="OUR92922.1"/>
    <property type="molecule type" value="Genomic_DNA"/>
</dbReference>
<keyword evidence="10 11" id="KW-0234">DNA repair</keyword>
<dbReference type="InterPro" id="IPR041166">
    <property type="entry name" value="Rubredoxin_2"/>
</dbReference>
<feature type="short sequence motif" description="RadA KNRFG motif" evidence="11">
    <location>
        <begin position="257"/>
        <end position="261"/>
    </location>
</feature>
<protein>
    <recommendedName>
        <fullName evidence="11 12">DNA repair protein RadA</fullName>
    </recommendedName>
</protein>
<dbReference type="GO" id="GO:0008270">
    <property type="term" value="F:zinc ion binding"/>
    <property type="evidence" value="ECO:0007669"/>
    <property type="project" value="UniProtKB-KW"/>
</dbReference>
<dbReference type="InterPro" id="IPR027417">
    <property type="entry name" value="P-loop_NTPase"/>
</dbReference>
<feature type="binding site" evidence="11">
    <location>
        <begin position="98"/>
        <end position="105"/>
    </location>
    <ligand>
        <name>ATP</name>
        <dbReference type="ChEBI" id="CHEBI:30616"/>
    </ligand>
</feature>
<keyword evidence="1 11" id="KW-0479">Metal-binding</keyword>
<keyword evidence="9 11" id="KW-0238">DNA-binding</keyword>
<dbReference type="NCBIfam" id="TIGR00416">
    <property type="entry name" value="sms"/>
    <property type="match status" value="1"/>
</dbReference>
<dbReference type="GO" id="GO:0005829">
    <property type="term" value="C:cytosol"/>
    <property type="evidence" value="ECO:0007669"/>
    <property type="project" value="TreeGrafter"/>
</dbReference>
<dbReference type="HAMAP" id="MF_01498">
    <property type="entry name" value="RadA_bact"/>
    <property type="match status" value="1"/>
</dbReference>
<keyword evidence="7 11" id="KW-0067">ATP-binding</keyword>
<reference evidence="16" key="1">
    <citation type="journal article" date="2017" name="Proc. Natl. Acad. Sci. U.S.A.">
        <title>Simulation of Deepwater Horizon oil plume reveals substrate specialization within a complex community of hydrocarbon-degraders.</title>
        <authorList>
            <person name="Hu P."/>
            <person name="Dubinsky E.A."/>
            <person name="Probst A.J."/>
            <person name="Wang J."/>
            <person name="Sieber C.M.K."/>
            <person name="Tom L.M."/>
            <person name="Gardinali P."/>
            <person name="Banfield J.F."/>
            <person name="Atlas R.M."/>
            <person name="Andersen G.L."/>
        </authorList>
    </citation>
    <scope>NUCLEOTIDE SEQUENCE [LARGE SCALE GENOMIC DNA]</scope>
</reference>
<comment type="similarity">
    <text evidence="11 13">Belongs to the RecA family. RadA subfamily.</text>
</comment>
<keyword evidence="4 13" id="KW-0863">Zinc-finger</keyword>
<dbReference type="SUPFAM" id="SSF54211">
    <property type="entry name" value="Ribosomal protein S5 domain 2-like"/>
    <property type="match status" value="1"/>
</dbReference>
<comment type="function">
    <text evidence="13">DNA-dependent ATPase involved in processing of recombination intermediates, plays a role in repairing DNA breaks. Stimulates the branch migration of RecA-mediated strand transfer reactions, allowing the 3' invading strand to extend heteroduplex DNA faster. Binds ssDNA in the presence of ADP but not other nucleotides, has ATPase activity that is stimulated by ssDNA and various branched DNA structures, but inhibited by SSB. Does not have RecA's homology-searching function.</text>
</comment>
<dbReference type="PROSITE" id="PS50162">
    <property type="entry name" value="RECA_2"/>
    <property type="match status" value="1"/>
</dbReference>
<dbReference type="Pfam" id="PF18073">
    <property type="entry name" value="Zn_ribbon_LapB"/>
    <property type="match status" value="1"/>
</dbReference>
<feature type="domain" description="RecA family profile 1" evidence="14">
    <location>
        <begin position="69"/>
        <end position="220"/>
    </location>
</feature>
<evidence type="ECO:0000256" key="13">
    <source>
        <dbReference type="RuleBase" id="RU003555"/>
    </source>
</evidence>
<comment type="function">
    <text evidence="11">Plays a role in repairing double-strand DNA breaks, probably involving stabilizing or processing branched DNA or blocked replication forks.</text>
</comment>
<evidence type="ECO:0000256" key="2">
    <source>
        <dbReference type="ARBA" id="ARBA00022741"/>
    </source>
</evidence>
<evidence type="ECO:0000256" key="9">
    <source>
        <dbReference type="ARBA" id="ARBA00023125"/>
    </source>
</evidence>
<dbReference type="InterPro" id="IPR020588">
    <property type="entry name" value="RecA_ATP-bd"/>
</dbReference>
<name>A0A1Y5F595_9BACT</name>
<dbReference type="Gene3D" id="3.40.50.300">
    <property type="entry name" value="P-loop containing nucleotide triphosphate hydrolases"/>
    <property type="match status" value="1"/>
</dbReference>
<keyword evidence="6 13" id="KW-0862">Zinc</keyword>
<dbReference type="PRINTS" id="PR01874">
    <property type="entry name" value="DNAREPAIRADA"/>
</dbReference>
<sequence length="457" mass="51578">MANKNSVTYTCQICGFQSPKWVGKCSDCQEWNSFEEQTFSSRAEMKAHKRDESREIEGPKRISEIDAETYTRCTSGIGEFDRVLGGGLVQGSLILIGGEPGIGKSTLLTELLSRLTILNPKNSILYVSGEESNSQVANRSKRLGLKDSNFYIYNETNWQRILKQIKKLKPKFMVLDSIQTTTSSEIQSAPGTVSQIREVTYELMNHVKSHGITCFVVGHITKEGSIAGPKILEHMVDTVIYFEGDQFGHYRMLRAIKNRFGNTNEVGIFEMKENGLKEVLNPSQYFLDENLRDVFGRSLSCINEGSRPLFVEIQALVIENKFGNGRRTTQGIESNRLSMLVAVIEKYLDLPLGYNDIFLNVVGGIKLVTRDTDLSIIASLISSFQGKYIDSQTIFLGEVGLTGEVRSVTHFEKRLAEMEQLNYKRLVTSYKLANEFKGKTKIQMRGIKTIKEIEKMF</sequence>
<evidence type="ECO:0000256" key="8">
    <source>
        <dbReference type="ARBA" id="ARBA00023016"/>
    </source>
</evidence>
<evidence type="ECO:0000256" key="7">
    <source>
        <dbReference type="ARBA" id="ARBA00022840"/>
    </source>
</evidence>
<evidence type="ECO:0000256" key="10">
    <source>
        <dbReference type="ARBA" id="ARBA00023204"/>
    </source>
</evidence>
<comment type="domain">
    <text evidence="11">The middle region has homology to RecA with ATPase motifs including the RadA KNRFG motif, while the C-terminus is homologous to Lon protease.</text>
</comment>
<dbReference type="Gene3D" id="3.30.230.10">
    <property type="match status" value="1"/>
</dbReference>
<accession>A0A1Y5F595</accession>
<dbReference type="InterPro" id="IPR004504">
    <property type="entry name" value="DNA_repair_RadA"/>
</dbReference>
<dbReference type="InterPro" id="IPR020568">
    <property type="entry name" value="Ribosomal_Su5_D2-typ_SF"/>
</dbReference>
<evidence type="ECO:0000256" key="1">
    <source>
        <dbReference type="ARBA" id="ARBA00022723"/>
    </source>
</evidence>
<dbReference type="InterPro" id="IPR014721">
    <property type="entry name" value="Ribsml_uS5_D2-typ_fold_subgr"/>
</dbReference>
<dbReference type="GO" id="GO:0005524">
    <property type="term" value="F:ATP binding"/>
    <property type="evidence" value="ECO:0007669"/>
    <property type="project" value="UniProtKB-UniRule"/>
</dbReference>
<evidence type="ECO:0000256" key="12">
    <source>
        <dbReference type="NCBIfam" id="TIGR00416"/>
    </source>
</evidence>
<dbReference type="AlphaFoldDB" id="A0A1Y5F595"/>
<keyword evidence="5" id="KW-0378">Hydrolase</keyword>
<organism evidence="15 16">
    <name type="scientific">Halobacteriovorax marinus</name>
    <dbReference type="NCBI Taxonomy" id="97084"/>
    <lineage>
        <taxon>Bacteria</taxon>
        <taxon>Pseudomonadati</taxon>
        <taxon>Bdellovibrionota</taxon>
        <taxon>Bacteriovoracia</taxon>
        <taxon>Bacteriovoracales</taxon>
        <taxon>Halobacteriovoraceae</taxon>
        <taxon>Halobacteriovorax</taxon>
    </lineage>
</organism>
<keyword evidence="3 11" id="KW-0227">DNA damage</keyword>
<keyword evidence="8 11" id="KW-0346">Stress response</keyword>
<dbReference type="SMART" id="SM00382">
    <property type="entry name" value="AAA"/>
    <property type="match status" value="1"/>
</dbReference>
<evidence type="ECO:0000313" key="16">
    <source>
        <dbReference type="Proteomes" id="UP000196531"/>
    </source>
</evidence>
<proteinExistence type="inferred from homology"/>
<evidence type="ECO:0000313" key="15">
    <source>
        <dbReference type="EMBL" id="OUR92922.1"/>
    </source>
</evidence>
<dbReference type="GO" id="GO:0016787">
    <property type="term" value="F:hydrolase activity"/>
    <property type="evidence" value="ECO:0007669"/>
    <property type="project" value="UniProtKB-KW"/>
</dbReference>
<dbReference type="InterPro" id="IPR003593">
    <property type="entry name" value="AAA+_ATPase"/>
</dbReference>
<dbReference type="GO" id="GO:0000725">
    <property type="term" value="P:recombinational repair"/>
    <property type="evidence" value="ECO:0007669"/>
    <property type="project" value="UniProtKB-UniRule"/>
</dbReference>
<dbReference type="PANTHER" id="PTHR32472">
    <property type="entry name" value="DNA REPAIR PROTEIN RADA"/>
    <property type="match status" value="1"/>
</dbReference>
<evidence type="ECO:0000256" key="4">
    <source>
        <dbReference type="ARBA" id="ARBA00022771"/>
    </source>
</evidence>
<feature type="region of interest" description="Lon-protease-like" evidence="11">
    <location>
        <begin position="356"/>
        <end position="457"/>
    </location>
</feature>
<dbReference type="FunFam" id="3.40.50.300:FF:000050">
    <property type="entry name" value="DNA repair protein RadA"/>
    <property type="match status" value="1"/>
</dbReference>
<dbReference type="Proteomes" id="UP000196531">
    <property type="component" value="Unassembled WGS sequence"/>
</dbReference>
<dbReference type="CDD" id="cd01121">
    <property type="entry name" value="RadA_SMS_N"/>
    <property type="match status" value="1"/>
</dbReference>
<evidence type="ECO:0000259" key="14">
    <source>
        <dbReference type="PROSITE" id="PS50162"/>
    </source>
</evidence>
<evidence type="ECO:0000256" key="5">
    <source>
        <dbReference type="ARBA" id="ARBA00022801"/>
    </source>
</evidence>
<comment type="caution">
    <text evidence="15">The sequence shown here is derived from an EMBL/GenBank/DDBJ whole genome shotgun (WGS) entry which is preliminary data.</text>
</comment>